<dbReference type="Pfam" id="PF19127">
    <property type="entry name" value="Choline_bind_3"/>
    <property type="match status" value="1"/>
</dbReference>
<name>C0CT76_9FIRM</name>
<gene>
    <name evidence="3" type="ORF">CLOSTASPAR_00174</name>
</gene>
<dbReference type="HOGENOM" id="CLU_759725_0_0_9"/>
<feature type="repeat" description="Cell wall-binding" evidence="2">
    <location>
        <begin position="302"/>
        <end position="321"/>
    </location>
</feature>
<organism evidence="3 4">
    <name type="scientific">[Clostridium] asparagiforme DSM 15981</name>
    <dbReference type="NCBI Taxonomy" id="518636"/>
    <lineage>
        <taxon>Bacteria</taxon>
        <taxon>Bacillati</taxon>
        <taxon>Bacillota</taxon>
        <taxon>Clostridia</taxon>
        <taxon>Lachnospirales</taxon>
        <taxon>Lachnospiraceae</taxon>
        <taxon>Enterocloster</taxon>
    </lineage>
</organism>
<feature type="non-terminal residue" evidence="3">
    <location>
        <position position="1"/>
    </location>
</feature>
<dbReference type="InterPro" id="IPR018337">
    <property type="entry name" value="Cell_wall/Cho-bd_repeat"/>
</dbReference>
<accession>C0CT76</accession>
<dbReference type="Gene3D" id="2.10.270.10">
    <property type="entry name" value="Cholin Binding"/>
    <property type="match status" value="1"/>
</dbReference>
<keyword evidence="4" id="KW-1185">Reference proteome</keyword>
<protein>
    <submittedName>
        <fullName evidence="3">Cell wall-binding repeat protein</fullName>
    </submittedName>
</protein>
<evidence type="ECO:0000256" key="2">
    <source>
        <dbReference type="PROSITE-ProRule" id="PRU00591"/>
    </source>
</evidence>
<dbReference type="SUPFAM" id="SSF69360">
    <property type="entry name" value="Cell wall binding repeat"/>
    <property type="match status" value="1"/>
</dbReference>
<dbReference type="AlphaFoldDB" id="C0CT76"/>
<dbReference type="EMBL" id="ACCJ01000008">
    <property type="protein sequence ID" value="EEG57754.1"/>
    <property type="molecule type" value="Genomic_DNA"/>
</dbReference>
<dbReference type="Proteomes" id="UP000004756">
    <property type="component" value="Unassembled WGS sequence"/>
</dbReference>
<dbReference type="PROSITE" id="PS51170">
    <property type="entry name" value="CW"/>
    <property type="match status" value="1"/>
</dbReference>
<keyword evidence="1" id="KW-0677">Repeat</keyword>
<proteinExistence type="predicted"/>
<evidence type="ECO:0000313" key="3">
    <source>
        <dbReference type="EMBL" id="EEG57754.1"/>
    </source>
</evidence>
<comment type="caution">
    <text evidence="3">The sequence shown here is derived from an EMBL/GenBank/DDBJ whole genome shotgun (WGS) entry which is preliminary data.</text>
</comment>
<sequence>IGSLWLPTMYKKRQHNVCRQLQFRKGKVMCMKQIKKAISAFLAAALLAAMLPGTALAESRTKIGKVNLEVHSRIRIGDSSEDVTVTTDSGYCFVDGVEVTNSDGDDWSRSKPPIIEITLSADSDDYYFNSTSKSNYKVKMYGGSYEDIKVLDVRYESGSDKTVVIVKARFVYDKDNDTGSVAAPTNVDWSTNHDGFGYWEEAPEAKYYQVQLLKNGSVTGSTYSPQNPQYQFAGMITESGSYRFRVRSVETGTNSKSDWVTSGTWSVSAEEAAQLVFNSGSWQKAADGVRSWWRYNDGSYPASQWLPINGSWYYFDAEGYMCTGWLELNGTYYYLDPATGAMWANQRTPDGYWVNGDGVYMPGQ</sequence>
<evidence type="ECO:0000256" key="1">
    <source>
        <dbReference type="ARBA" id="ARBA00022737"/>
    </source>
</evidence>
<evidence type="ECO:0000313" key="4">
    <source>
        <dbReference type="Proteomes" id="UP000004756"/>
    </source>
</evidence>
<reference evidence="3 4" key="1">
    <citation type="submission" date="2009-02" db="EMBL/GenBank/DDBJ databases">
        <title>Draft genome sequence of Clostridium asparagiforme (DSM 15981).</title>
        <authorList>
            <person name="Sudarsanam P."/>
            <person name="Ley R."/>
            <person name="Guruge J."/>
            <person name="Turnbaugh P.J."/>
            <person name="Mahowald M."/>
            <person name="Liep D."/>
            <person name="Gordon J."/>
        </authorList>
    </citation>
    <scope>NUCLEOTIDE SEQUENCE [LARGE SCALE GENOMIC DNA]</scope>
    <source>
        <strain evidence="3 4">DSM 15981</strain>
    </source>
</reference>